<gene>
    <name evidence="1" type="ORF">EDD78_107126</name>
</gene>
<protein>
    <submittedName>
        <fullName evidence="1">Uncharacterized protein</fullName>
    </submittedName>
</protein>
<name>A0A9X8Y804_9FIRM</name>
<dbReference type="OrthoDB" id="1861873at2"/>
<reference evidence="1 2" key="1">
    <citation type="submission" date="2019-03" db="EMBL/GenBank/DDBJ databases">
        <title>Genomic Encyclopedia of Type Strains, Phase IV (KMG-IV): sequencing the most valuable type-strain genomes for metagenomic binning, comparative biology and taxonomic classification.</title>
        <authorList>
            <person name="Goeker M."/>
        </authorList>
    </citation>
    <scope>NUCLEOTIDE SEQUENCE [LARGE SCALE GENOMIC DNA]</scope>
    <source>
        <strain evidence="1 2">DSM 100433</strain>
    </source>
</reference>
<comment type="caution">
    <text evidence="1">The sequence shown here is derived from an EMBL/GenBank/DDBJ whole genome shotgun (WGS) entry which is preliminary data.</text>
</comment>
<proteinExistence type="predicted"/>
<organism evidence="1 2">
    <name type="scientific">Harryflintia acetispora</name>
    <dbReference type="NCBI Taxonomy" id="1849041"/>
    <lineage>
        <taxon>Bacteria</taxon>
        <taxon>Bacillati</taxon>
        <taxon>Bacillota</taxon>
        <taxon>Clostridia</taxon>
        <taxon>Eubacteriales</taxon>
        <taxon>Oscillospiraceae</taxon>
        <taxon>Harryflintia</taxon>
    </lineage>
</organism>
<dbReference type="AlphaFoldDB" id="A0A9X8Y804"/>
<dbReference type="RefSeq" id="WP_079699996.1">
    <property type="nucleotide sequence ID" value="NZ_JADNAH010000002.1"/>
</dbReference>
<dbReference type="Proteomes" id="UP000294682">
    <property type="component" value="Unassembled WGS sequence"/>
</dbReference>
<sequence>MSQQAMNSLLGMAGQKLGKNPQQLRQQIEGGQVKDLLGNLDPQKAAQVNQLLNNPQQLEQFLNSPQVKGLLGKLMQK</sequence>
<evidence type="ECO:0000313" key="2">
    <source>
        <dbReference type="Proteomes" id="UP000294682"/>
    </source>
</evidence>
<keyword evidence="2" id="KW-1185">Reference proteome</keyword>
<evidence type="ECO:0000313" key="1">
    <source>
        <dbReference type="EMBL" id="TCL43024.1"/>
    </source>
</evidence>
<accession>A0A9X8Y804</accession>
<dbReference type="EMBL" id="SLUK01000007">
    <property type="protein sequence ID" value="TCL43024.1"/>
    <property type="molecule type" value="Genomic_DNA"/>
</dbReference>